<feature type="transmembrane region" description="Helical" evidence="6">
    <location>
        <begin position="12"/>
        <end position="33"/>
    </location>
</feature>
<evidence type="ECO:0000256" key="1">
    <source>
        <dbReference type="ARBA" id="ARBA00004141"/>
    </source>
</evidence>
<dbReference type="EMBL" id="BAAARE010000007">
    <property type="protein sequence ID" value="GAA2481366.1"/>
    <property type="molecule type" value="Genomic_DNA"/>
</dbReference>
<dbReference type="Proteomes" id="UP001500730">
    <property type="component" value="Unassembled WGS sequence"/>
</dbReference>
<dbReference type="PANTHER" id="PTHR21716:SF64">
    <property type="entry name" value="AI-2 TRANSPORT PROTEIN TQSA"/>
    <property type="match status" value="1"/>
</dbReference>
<reference evidence="8" key="1">
    <citation type="journal article" date="2019" name="Int. J. Syst. Evol. Microbiol.">
        <title>The Global Catalogue of Microorganisms (GCM) 10K type strain sequencing project: providing services to taxonomists for standard genome sequencing and annotation.</title>
        <authorList>
            <consortium name="The Broad Institute Genomics Platform"/>
            <consortium name="The Broad Institute Genome Sequencing Center for Infectious Disease"/>
            <person name="Wu L."/>
            <person name="Ma J."/>
        </authorList>
    </citation>
    <scope>NUCLEOTIDE SEQUENCE [LARGE SCALE GENOMIC DNA]</scope>
    <source>
        <strain evidence="8">JCM 16259</strain>
    </source>
</reference>
<feature type="transmembrane region" description="Helical" evidence="6">
    <location>
        <begin position="39"/>
        <end position="56"/>
    </location>
</feature>
<evidence type="ECO:0000256" key="5">
    <source>
        <dbReference type="ARBA" id="ARBA00023136"/>
    </source>
</evidence>
<keyword evidence="8" id="KW-1185">Reference proteome</keyword>
<evidence type="ECO:0000256" key="3">
    <source>
        <dbReference type="ARBA" id="ARBA00022692"/>
    </source>
</evidence>
<feature type="transmembrane region" description="Helical" evidence="6">
    <location>
        <begin position="203"/>
        <end position="225"/>
    </location>
</feature>
<comment type="caution">
    <text evidence="7">The sequence shown here is derived from an EMBL/GenBank/DDBJ whole genome shotgun (WGS) entry which is preliminary data.</text>
</comment>
<organism evidence="7 8">
    <name type="scientific">Terrabacter carboxydivorans</name>
    <dbReference type="NCBI Taxonomy" id="619730"/>
    <lineage>
        <taxon>Bacteria</taxon>
        <taxon>Bacillati</taxon>
        <taxon>Actinomycetota</taxon>
        <taxon>Actinomycetes</taxon>
        <taxon>Micrococcales</taxon>
        <taxon>Intrasporangiaceae</taxon>
        <taxon>Terrabacter</taxon>
    </lineage>
</organism>
<feature type="transmembrane region" description="Helical" evidence="6">
    <location>
        <begin position="143"/>
        <end position="167"/>
    </location>
</feature>
<comment type="subcellular location">
    <subcellularLocation>
        <location evidence="1">Membrane</location>
        <topology evidence="1">Multi-pass membrane protein</topology>
    </subcellularLocation>
</comment>
<dbReference type="Pfam" id="PF01594">
    <property type="entry name" value="AI-2E_transport"/>
    <property type="match status" value="1"/>
</dbReference>
<evidence type="ECO:0000256" key="4">
    <source>
        <dbReference type="ARBA" id="ARBA00022989"/>
    </source>
</evidence>
<dbReference type="PANTHER" id="PTHR21716">
    <property type="entry name" value="TRANSMEMBRANE PROTEIN"/>
    <property type="match status" value="1"/>
</dbReference>
<protein>
    <submittedName>
        <fullName evidence="7">AI-2E family transporter</fullName>
    </submittedName>
</protein>
<feature type="transmembrane region" description="Helical" evidence="6">
    <location>
        <begin position="265"/>
        <end position="286"/>
    </location>
</feature>
<evidence type="ECO:0000256" key="2">
    <source>
        <dbReference type="ARBA" id="ARBA00009773"/>
    </source>
</evidence>
<feature type="transmembrane region" description="Helical" evidence="6">
    <location>
        <begin position="306"/>
        <end position="332"/>
    </location>
</feature>
<gene>
    <name evidence="7" type="ORF">GCM10009858_18790</name>
</gene>
<dbReference type="RefSeq" id="WP_344254602.1">
    <property type="nucleotide sequence ID" value="NZ_BAAARE010000007.1"/>
</dbReference>
<feature type="transmembrane region" description="Helical" evidence="6">
    <location>
        <begin position="68"/>
        <end position="91"/>
    </location>
</feature>
<keyword evidence="3 6" id="KW-0812">Transmembrane</keyword>
<evidence type="ECO:0000256" key="6">
    <source>
        <dbReference type="SAM" id="Phobius"/>
    </source>
</evidence>
<comment type="similarity">
    <text evidence="2">Belongs to the autoinducer-2 exporter (AI-2E) (TC 2.A.86) family.</text>
</comment>
<feature type="transmembrane region" description="Helical" evidence="6">
    <location>
        <begin position="231"/>
        <end position="253"/>
    </location>
</feature>
<sequence length="358" mass="37462">MTERVQSERPVVAPRGVLILVALAAGFVVAFGIRLVSGIVGPLFLALVLTIAAFPVRNALVRRGVPPWLGTLAVILAIYLGMVALAVLVVLSGAELAGLLPQYADDLRSLVAGLTDWLAARGIQPAQTQALVSSLDLGRVTSLITSLLADVLSLVTSLVFVLALVLFSAMDARGFSETLSRLETERPAFASAMTSFTRGTRQYLVVSTVFGAVVAVIDTVFLWFVGVPGAILWGLLAFITNYIPNIGFVIGLVPPAVLALLEGGWGTFVLVVVVYSVVNLVIQSVIQPKLVGDTVGLSAVVTVLSLVVWSLLLGGIGAVLAVPLTLLAKALLVDVDPDSRWLGGLLGDRRAPTAPDVT</sequence>
<proteinExistence type="inferred from homology"/>
<evidence type="ECO:0000313" key="8">
    <source>
        <dbReference type="Proteomes" id="UP001500730"/>
    </source>
</evidence>
<dbReference type="InterPro" id="IPR002549">
    <property type="entry name" value="AI-2E-like"/>
</dbReference>
<accession>A0ABP5YQ58</accession>
<keyword evidence="5 6" id="KW-0472">Membrane</keyword>
<keyword evidence="4 6" id="KW-1133">Transmembrane helix</keyword>
<evidence type="ECO:0000313" key="7">
    <source>
        <dbReference type="EMBL" id="GAA2481366.1"/>
    </source>
</evidence>
<name>A0ABP5YQ58_9MICO</name>